<accession>A0ABR1YW23</accession>
<evidence type="ECO:0000313" key="2">
    <source>
        <dbReference type="Proteomes" id="UP001492380"/>
    </source>
</evidence>
<reference evidence="1 2" key="1">
    <citation type="submission" date="2024-04" db="EMBL/GenBank/DDBJ databases">
        <title>Phyllosticta paracitricarpa is synonymous to the EU quarantine fungus P. citricarpa based on phylogenomic analyses.</title>
        <authorList>
            <consortium name="Lawrence Berkeley National Laboratory"/>
            <person name="Van Ingen-Buijs V.A."/>
            <person name="Van Westerhoven A.C."/>
            <person name="Haridas S."/>
            <person name="Skiadas P."/>
            <person name="Martin F."/>
            <person name="Groenewald J.Z."/>
            <person name="Crous P.W."/>
            <person name="Seidl M.F."/>
        </authorList>
    </citation>
    <scope>NUCLEOTIDE SEQUENCE [LARGE SCALE GENOMIC DNA]</scope>
    <source>
        <strain evidence="1 2">CBS 123374</strain>
    </source>
</reference>
<dbReference type="EMBL" id="JBBWRZ010000003">
    <property type="protein sequence ID" value="KAK8240416.1"/>
    <property type="molecule type" value="Genomic_DNA"/>
</dbReference>
<organism evidence="1 2">
    <name type="scientific">Phyllosticta capitalensis</name>
    <dbReference type="NCBI Taxonomy" id="121624"/>
    <lineage>
        <taxon>Eukaryota</taxon>
        <taxon>Fungi</taxon>
        <taxon>Dikarya</taxon>
        <taxon>Ascomycota</taxon>
        <taxon>Pezizomycotina</taxon>
        <taxon>Dothideomycetes</taxon>
        <taxon>Dothideomycetes incertae sedis</taxon>
        <taxon>Botryosphaeriales</taxon>
        <taxon>Phyllostictaceae</taxon>
        <taxon>Phyllosticta</taxon>
    </lineage>
</organism>
<keyword evidence="2" id="KW-1185">Reference proteome</keyword>
<name>A0ABR1YW23_9PEZI</name>
<comment type="caution">
    <text evidence="1">The sequence shown here is derived from an EMBL/GenBank/DDBJ whole genome shotgun (WGS) entry which is preliminary data.</text>
</comment>
<proteinExistence type="predicted"/>
<sequence length="203" mass="22774">MHHHIFHYVYPSLCPSACLRTHPPTTQLLHISKRGSRREHHHQTLLTTYLPHLTSPPPLPIQPIQSVIHPSGRIPPLPRLTSPPSILLPHRRKSIFPAQKRSKNKRDGRLDGWMDGWMDGPHDFFFMIRCKHIHTPPSALPVHPSGRGGPLHVLYAHAPHLVPRCAAGCCCWCSLLSVTMVGCRILSLLMLSVDCWSDAAKGS</sequence>
<gene>
    <name evidence="1" type="ORF">HDK90DRAFT_183315</name>
</gene>
<dbReference type="Proteomes" id="UP001492380">
    <property type="component" value="Unassembled WGS sequence"/>
</dbReference>
<evidence type="ECO:0000313" key="1">
    <source>
        <dbReference type="EMBL" id="KAK8240416.1"/>
    </source>
</evidence>
<protein>
    <submittedName>
        <fullName evidence="1">Uncharacterized protein</fullName>
    </submittedName>
</protein>